<sequence>MNRKRGIRMTAIIRKPKEKDLMHFTRYTIEFPQASSPKVNEWVRERKFWAADRLFDDDDTKKLLMAESGSKMVGYIYGMINEQKTGEIREIYVDEFYRGEGIGKCLSQALTQWMNEEGTSVVELSPPVGSVKLERFMTSLGFKLVGKVYQKYL</sequence>
<dbReference type="CDD" id="cd04301">
    <property type="entry name" value="NAT_SF"/>
    <property type="match status" value="1"/>
</dbReference>
<evidence type="ECO:0000313" key="3">
    <source>
        <dbReference type="EMBL" id="UOR10374.1"/>
    </source>
</evidence>
<evidence type="ECO:0000259" key="2">
    <source>
        <dbReference type="PROSITE" id="PS51186"/>
    </source>
</evidence>
<accession>A0ABY4H692</accession>
<name>A0ABY4H692_9BACI</name>
<reference evidence="3" key="1">
    <citation type="submission" date="2022-04" db="EMBL/GenBank/DDBJ databases">
        <title>Halobacillus sp. isolated from saltern.</title>
        <authorList>
            <person name="Won M."/>
            <person name="Lee C.-M."/>
            <person name="Woen H.-Y."/>
            <person name="Kwon S.-W."/>
        </authorList>
    </citation>
    <scope>NUCLEOTIDE SEQUENCE</scope>
    <source>
        <strain evidence="3">SSHM10-5</strain>
    </source>
</reference>
<protein>
    <submittedName>
        <fullName evidence="3">GNAT family N-acetyltransferase</fullName>
    </submittedName>
</protein>
<feature type="domain" description="N-acetyltransferase" evidence="2">
    <location>
        <begin position="11"/>
        <end position="153"/>
    </location>
</feature>
<dbReference type="InterPro" id="IPR000182">
    <property type="entry name" value="GNAT_dom"/>
</dbReference>
<dbReference type="RefSeq" id="WP_245029479.1">
    <property type="nucleotide sequence ID" value="NZ_CP095075.1"/>
</dbReference>
<organism evidence="3 4">
    <name type="scientific">Halobacillus amylolyticus</name>
    <dbReference type="NCBI Taxonomy" id="2932259"/>
    <lineage>
        <taxon>Bacteria</taxon>
        <taxon>Bacillati</taxon>
        <taxon>Bacillota</taxon>
        <taxon>Bacilli</taxon>
        <taxon>Bacillales</taxon>
        <taxon>Bacillaceae</taxon>
        <taxon>Halobacillus</taxon>
    </lineage>
</organism>
<dbReference type="PROSITE" id="PS51186">
    <property type="entry name" value="GNAT"/>
    <property type="match status" value="1"/>
</dbReference>
<dbReference type="PANTHER" id="PTHR13947">
    <property type="entry name" value="GNAT FAMILY N-ACETYLTRANSFERASE"/>
    <property type="match status" value="1"/>
</dbReference>
<evidence type="ECO:0000313" key="4">
    <source>
        <dbReference type="Proteomes" id="UP000830326"/>
    </source>
</evidence>
<dbReference type="Proteomes" id="UP000830326">
    <property type="component" value="Chromosome"/>
</dbReference>
<dbReference type="Pfam" id="PF00583">
    <property type="entry name" value="Acetyltransf_1"/>
    <property type="match status" value="1"/>
</dbReference>
<dbReference type="InterPro" id="IPR050769">
    <property type="entry name" value="NAT_camello-type"/>
</dbReference>
<proteinExistence type="predicted"/>
<dbReference type="SUPFAM" id="SSF55729">
    <property type="entry name" value="Acyl-CoA N-acyltransferases (Nat)"/>
    <property type="match status" value="1"/>
</dbReference>
<keyword evidence="4" id="KW-1185">Reference proteome</keyword>
<dbReference type="Gene3D" id="3.40.630.30">
    <property type="match status" value="1"/>
</dbReference>
<keyword evidence="1" id="KW-0808">Transferase</keyword>
<dbReference type="PANTHER" id="PTHR13947:SF37">
    <property type="entry name" value="LD18367P"/>
    <property type="match status" value="1"/>
</dbReference>
<gene>
    <name evidence="3" type="ORF">MUO15_11770</name>
</gene>
<dbReference type="EMBL" id="CP095075">
    <property type="protein sequence ID" value="UOR10374.1"/>
    <property type="molecule type" value="Genomic_DNA"/>
</dbReference>
<evidence type="ECO:0000256" key="1">
    <source>
        <dbReference type="ARBA" id="ARBA00022679"/>
    </source>
</evidence>
<dbReference type="InterPro" id="IPR016181">
    <property type="entry name" value="Acyl_CoA_acyltransferase"/>
</dbReference>